<sequence>VEIDSLRAKLSEEEMAHKKIQEQLLVDKLKHVRTDEDLDHHSEEIIKDLEKKLNIERLATKA</sequence>
<evidence type="ECO:0000313" key="1">
    <source>
        <dbReference type="EMBL" id="CAF4656365.1"/>
    </source>
</evidence>
<evidence type="ECO:0000313" key="2">
    <source>
        <dbReference type="Proteomes" id="UP000681967"/>
    </source>
</evidence>
<feature type="non-terminal residue" evidence="1">
    <location>
        <position position="62"/>
    </location>
</feature>
<reference evidence="1" key="1">
    <citation type="submission" date="2021-02" db="EMBL/GenBank/DDBJ databases">
        <authorList>
            <person name="Nowell W R."/>
        </authorList>
    </citation>
    <scope>NUCLEOTIDE SEQUENCE</scope>
</reference>
<feature type="non-terminal residue" evidence="1">
    <location>
        <position position="1"/>
    </location>
</feature>
<comment type="caution">
    <text evidence="1">The sequence shown here is derived from an EMBL/GenBank/DDBJ whole genome shotgun (WGS) entry which is preliminary data.</text>
</comment>
<gene>
    <name evidence="1" type="ORF">BYL167_LOCUS42399</name>
</gene>
<name>A0A8S2ZRL2_9BILA</name>
<dbReference type="Proteomes" id="UP000681967">
    <property type="component" value="Unassembled WGS sequence"/>
</dbReference>
<organism evidence="1 2">
    <name type="scientific">Rotaria magnacalcarata</name>
    <dbReference type="NCBI Taxonomy" id="392030"/>
    <lineage>
        <taxon>Eukaryota</taxon>
        <taxon>Metazoa</taxon>
        <taxon>Spiralia</taxon>
        <taxon>Gnathifera</taxon>
        <taxon>Rotifera</taxon>
        <taxon>Eurotatoria</taxon>
        <taxon>Bdelloidea</taxon>
        <taxon>Philodinida</taxon>
        <taxon>Philodinidae</taxon>
        <taxon>Rotaria</taxon>
    </lineage>
</organism>
<proteinExistence type="predicted"/>
<dbReference type="AlphaFoldDB" id="A0A8S2ZRL2"/>
<accession>A0A8S2ZRL2</accession>
<dbReference type="EMBL" id="CAJOBH010109982">
    <property type="protein sequence ID" value="CAF4656365.1"/>
    <property type="molecule type" value="Genomic_DNA"/>
</dbReference>
<protein>
    <submittedName>
        <fullName evidence="1">Uncharacterized protein</fullName>
    </submittedName>
</protein>